<keyword evidence="4 7" id="KW-0472">Membrane</keyword>
<evidence type="ECO:0000256" key="5">
    <source>
        <dbReference type="ARBA" id="ARBA00038359"/>
    </source>
</evidence>
<dbReference type="AlphaFoldDB" id="A0AA40K0K5"/>
<name>A0AA40K0K5_9PEZI</name>
<dbReference type="Proteomes" id="UP001172155">
    <property type="component" value="Unassembled WGS sequence"/>
</dbReference>
<feature type="transmembrane region" description="Helical" evidence="7">
    <location>
        <begin position="204"/>
        <end position="227"/>
    </location>
</feature>
<proteinExistence type="inferred from homology"/>
<dbReference type="EMBL" id="JAUKUD010000006">
    <property type="protein sequence ID" value="KAK0741524.1"/>
    <property type="molecule type" value="Genomic_DNA"/>
</dbReference>
<reference evidence="9" key="1">
    <citation type="submission" date="2023-06" db="EMBL/GenBank/DDBJ databases">
        <title>Genome-scale phylogeny and comparative genomics of the fungal order Sordariales.</title>
        <authorList>
            <consortium name="Lawrence Berkeley National Laboratory"/>
            <person name="Hensen N."/>
            <person name="Bonometti L."/>
            <person name="Westerberg I."/>
            <person name="Brannstrom I.O."/>
            <person name="Guillou S."/>
            <person name="Cros-Aarteil S."/>
            <person name="Calhoun S."/>
            <person name="Haridas S."/>
            <person name="Kuo A."/>
            <person name="Mondo S."/>
            <person name="Pangilinan J."/>
            <person name="Riley R."/>
            <person name="LaButti K."/>
            <person name="Andreopoulos B."/>
            <person name="Lipzen A."/>
            <person name="Chen C."/>
            <person name="Yanf M."/>
            <person name="Daum C."/>
            <person name="Ng V."/>
            <person name="Clum A."/>
            <person name="Steindorff A."/>
            <person name="Ohm R."/>
            <person name="Martin F."/>
            <person name="Silar P."/>
            <person name="Natvig D."/>
            <person name="Lalanne C."/>
            <person name="Gautier V."/>
            <person name="Ament-velasquez S.L."/>
            <person name="Kruys A."/>
            <person name="Hutchinson M.I."/>
            <person name="Powell A.J."/>
            <person name="Barry K."/>
            <person name="Miller A.N."/>
            <person name="Grigoriev I.V."/>
            <person name="Debuchy R."/>
            <person name="Gladieux P."/>
            <person name="Thoren M.H."/>
            <person name="Johannesson H."/>
        </authorList>
    </citation>
    <scope>NUCLEOTIDE SEQUENCE</scope>
    <source>
        <strain evidence="9">SMH3187-1</strain>
    </source>
</reference>
<accession>A0AA40K0K5</accession>
<evidence type="ECO:0000256" key="7">
    <source>
        <dbReference type="SAM" id="Phobius"/>
    </source>
</evidence>
<protein>
    <recommendedName>
        <fullName evidence="8">Rhodopsin domain-containing protein</fullName>
    </recommendedName>
</protein>
<feature type="transmembrane region" description="Helical" evidence="7">
    <location>
        <begin position="114"/>
        <end position="136"/>
    </location>
</feature>
<feature type="region of interest" description="Disordered" evidence="6">
    <location>
        <begin position="347"/>
        <end position="371"/>
    </location>
</feature>
<sequence length="398" mass="44150">MAGPDMAAALLSRSEYGSMDVIVAKYQTVPLLNQRPSLLALTIFFLVFSWLCSLARLYVRFIVKQAPGWDDFFIILAMISTSIGSIYLCVLTNHGLGTPITAMPPSEYLTALKGVYIATATYPLSSTFIKLALLLQYLRVLDGRGTRILCKVMLILTIMAGVGFGIVTWFACLPTAAFWDMNLKPTATCWGFGSLKWADFRKTILSQVIITALLDLIVFLIPLPLYFQPGTPRATRFSLLGLFILGICANICSVWRVVYVVEVQYFDPLWDNPMLMGLASYEMHMAAVCSALPVLWPVLKDTWDRIFVTQEVTVTHEYGVFVPKNPPPSSQQQNDAEAQSVASNQDLMHVDTPPQPKDWNPFVGDEKTGLGENETVVESLAGGKWARAKRMVLGDKAQ</sequence>
<organism evidence="9 10">
    <name type="scientific">Schizothecium vesticola</name>
    <dbReference type="NCBI Taxonomy" id="314040"/>
    <lineage>
        <taxon>Eukaryota</taxon>
        <taxon>Fungi</taxon>
        <taxon>Dikarya</taxon>
        <taxon>Ascomycota</taxon>
        <taxon>Pezizomycotina</taxon>
        <taxon>Sordariomycetes</taxon>
        <taxon>Sordariomycetidae</taxon>
        <taxon>Sordariales</taxon>
        <taxon>Schizotheciaceae</taxon>
        <taxon>Schizothecium</taxon>
    </lineage>
</organism>
<feature type="transmembrane region" description="Helical" evidence="7">
    <location>
        <begin position="278"/>
        <end position="299"/>
    </location>
</feature>
<evidence type="ECO:0000256" key="2">
    <source>
        <dbReference type="ARBA" id="ARBA00022692"/>
    </source>
</evidence>
<comment type="subcellular location">
    <subcellularLocation>
        <location evidence="1">Membrane</location>
        <topology evidence="1">Multi-pass membrane protein</topology>
    </subcellularLocation>
</comment>
<keyword evidence="3 7" id="KW-1133">Transmembrane helix</keyword>
<feature type="transmembrane region" description="Helical" evidence="7">
    <location>
        <begin position="38"/>
        <end position="59"/>
    </location>
</feature>
<gene>
    <name evidence="9" type="ORF">B0T18DRAFT_420298</name>
</gene>
<comment type="caution">
    <text evidence="9">The sequence shown here is derived from an EMBL/GenBank/DDBJ whole genome shotgun (WGS) entry which is preliminary data.</text>
</comment>
<dbReference type="Pfam" id="PF20684">
    <property type="entry name" value="Fung_rhodopsin"/>
    <property type="match status" value="1"/>
</dbReference>
<dbReference type="InterPro" id="IPR052337">
    <property type="entry name" value="SAT4-like"/>
</dbReference>
<keyword evidence="2 7" id="KW-0812">Transmembrane</keyword>
<dbReference type="InterPro" id="IPR049326">
    <property type="entry name" value="Rhodopsin_dom_fungi"/>
</dbReference>
<dbReference type="PANTHER" id="PTHR33048">
    <property type="entry name" value="PTH11-LIKE INTEGRAL MEMBRANE PROTEIN (AFU_ORTHOLOGUE AFUA_5G11245)"/>
    <property type="match status" value="1"/>
</dbReference>
<evidence type="ECO:0000256" key="4">
    <source>
        <dbReference type="ARBA" id="ARBA00023136"/>
    </source>
</evidence>
<dbReference type="GO" id="GO:0016020">
    <property type="term" value="C:membrane"/>
    <property type="evidence" value="ECO:0007669"/>
    <property type="project" value="UniProtKB-SubCell"/>
</dbReference>
<feature type="transmembrane region" description="Helical" evidence="7">
    <location>
        <begin position="148"/>
        <end position="171"/>
    </location>
</feature>
<evidence type="ECO:0000256" key="6">
    <source>
        <dbReference type="SAM" id="MobiDB-lite"/>
    </source>
</evidence>
<evidence type="ECO:0000256" key="1">
    <source>
        <dbReference type="ARBA" id="ARBA00004141"/>
    </source>
</evidence>
<feature type="domain" description="Rhodopsin" evidence="8">
    <location>
        <begin position="55"/>
        <end position="300"/>
    </location>
</feature>
<keyword evidence="10" id="KW-1185">Reference proteome</keyword>
<evidence type="ECO:0000256" key="3">
    <source>
        <dbReference type="ARBA" id="ARBA00022989"/>
    </source>
</evidence>
<evidence type="ECO:0000313" key="9">
    <source>
        <dbReference type="EMBL" id="KAK0741524.1"/>
    </source>
</evidence>
<evidence type="ECO:0000313" key="10">
    <source>
        <dbReference type="Proteomes" id="UP001172155"/>
    </source>
</evidence>
<comment type="similarity">
    <text evidence="5">Belongs to the SAT4 family.</text>
</comment>
<evidence type="ECO:0000259" key="8">
    <source>
        <dbReference type="Pfam" id="PF20684"/>
    </source>
</evidence>
<dbReference type="PANTHER" id="PTHR33048:SF47">
    <property type="entry name" value="INTEGRAL MEMBRANE PROTEIN-RELATED"/>
    <property type="match status" value="1"/>
</dbReference>
<feature type="transmembrane region" description="Helical" evidence="7">
    <location>
        <begin position="71"/>
        <end position="94"/>
    </location>
</feature>
<feature type="transmembrane region" description="Helical" evidence="7">
    <location>
        <begin position="239"/>
        <end position="258"/>
    </location>
</feature>